<dbReference type="EMBL" id="JXTC01000344">
    <property type="protein sequence ID" value="PON62668.1"/>
    <property type="molecule type" value="Genomic_DNA"/>
</dbReference>
<organism evidence="1 2">
    <name type="scientific">Trema orientale</name>
    <name type="common">Charcoal tree</name>
    <name type="synonym">Celtis orientalis</name>
    <dbReference type="NCBI Taxonomy" id="63057"/>
    <lineage>
        <taxon>Eukaryota</taxon>
        <taxon>Viridiplantae</taxon>
        <taxon>Streptophyta</taxon>
        <taxon>Embryophyta</taxon>
        <taxon>Tracheophyta</taxon>
        <taxon>Spermatophyta</taxon>
        <taxon>Magnoliopsida</taxon>
        <taxon>eudicotyledons</taxon>
        <taxon>Gunneridae</taxon>
        <taxon>Pentapetalae</taxon>
        <taxon>rosids</taxon>
        <taxon>fabids</taxon>
        <taxon>Rosales</taxon>
        <taxon>Cannabaceae</taxon>
        <taxon>Trema</taxon>
    </lineage>
</organism>
<gene>
    <name evidence="1" type="ORF">TorRG33x02_278370</name>
</gene>
<protein>
    <submittedName>
        <fullName evidence="1">Uncharacterized protein</fullName>
    </submittedName>
</protein>
<dbReference type="InParanoid" id="A0A2P5CNP4"/>
<name>A0A2P5CNP4_TREOI</name>
<dbReference type="AlphaFoldDB" id="A0A2P5CNP4"/>
<comment type="caution">
    <text evidence="1">The sequence shown here is derived from an EMBL/GenBank/DDBJ whole genome shotgun (WGS) entry which is preliminary data.</text>
</comment>
<evidence type="ECO:0000313" key="1">
    <source>
        <dbReference type="EMBL" id="PON62668.1"/>
    </source>
</evidence>
<reference evidence="2" key="1">
    <citation type="submission" date="2016-06" db="EMBL/GenBank/DDBJ databases">
        <title>Parallel loss of symbiosis genes in relatives of nitrogen-fixing non-legume Parasponia.</title>
        <authorList>
            <person name="Van Velzen R."/>
            <person name="Holmer R."/>
            <person name="Bu F."/>
            <person name="Rutten L."/>
            <person name="Van Zeijl A."/>
            <person name="Liu W."/>
            <person name="Santuari L."/>
            <person name="Cao Q."/>
            <person name="Sharma T."/>
            <person name="Shen D."/>
            <person name="Roswanjaya Y."/>
            <person name="Wardhani T."/>
            <person name="Kalhor M.S."/>
            <person name="Jansen J."/>
            <person name="Van den Hoogen J."/>
            <person name="Gungor B."/>
            <person name="Hartog M."/>
            <person name="Hontelez J."/>
            <person name="Verver J."/>
            <person name="Yang W.-C."/>
            <person name="Schijlen E."/>
            <person name="Repin R."/>
            <person name="Schilthuizen M."/>
            <person name="Schranz E."/>
            <person name="Heidstra R."/>
            <person name="Miyata K."/>
            <person name="Fedorova E."/>
            <person name="Kohlen W."/>
            <person name="Bisseling T."/>
            <person name="Smit S."/>
            <person name="Geurts R."/>
        </authorList>
    </citation>
    <scope>NUCLEOTIDE SEQUENCE [LARGE SCALE GENOMIC DNA]</scope>
    <source>
        <strain evidence="2">cv. RG33-2</strain>
    </source>
</reference>
<evidence type="ECO:0000313" key="2">
    <source>
        <dbReference type="Proteomes" id="UP000237000"/>
    </source>
</evidence>
<accession>A0A2P5CNP4</accession>
<dbReference type="Proteomes" id="UP000237000">
    <property type="component" value="Unassembled WGS sequence"/>
</dbReference>
<dbReference type="OrthoDB" id="1202378at2759"/>
<sequence>MEPKRQPFTTIKCNHMTGLVLENGVPRPAISTISFDFLRRSLWRLTVVESASGCVEALLEFVTKHISQIHRQGKAGGCRVCYDK</sequence>
<keyword evidence="2" id="KW-1185">Reference proteome</keyword>
<proteinExistence type="predicted"/>